<dbReference type="Proteomes" id="UP000242414">
    <property type="component" value="Unassembled WGS sequence"/>
</dbReference>
<reference evidence="1" key="1">
    <citation type="journal article" date="2016" name="Proc. Natl. Acad. Sci. U.S.A.">
        <title>Lipid metabolic changes in an early divergent fungus govern the establishment of a mutualistic symbiosis with endobacteria.</title>
        <authorList>
            <person name="Lastovetsky O.A."/>
            <person name="Gaspar M.L."/>
            <person name="Mondo S.J."/>
            <person name="LaButti K.M."/>
            <person name="Sandor L."/>
            <person name="Grigoriev I.V."/>
            <person name="Henry S.A."/>
            <person name="Pawlowska T.E."/>
        </authorList>
    </citation>
    <scope>NUCLEOTIDE SEQUENCE [LARGE SCALE GENOMIC DNA]</scope>
    <source>
        <strain evidence="1">ATCC 52814</strain>
    </source>
</reference>
<proteinExistence type="predicted"/>
<sequence length="117" mass="13768">MASNPLFQAGPNVTIRAPGSDFIPSEPMLEQCPYIQEDFFKRPLPEADRRRFLFECPKNSLRNYDHPKLNKVRLSSTAKQHDTQLYNIQYRLSGITRPLDWYTYQLLHGNWDLPTLQ</sequence>
<name>A0A1X0RCE6_RHIZD</name>
<dbReference type="EMBL" id="KV921873">
    <property type="protein sequence ID" value="ORE09662.1"/>
    <property type="molecule type" value="Genomic_DNA"/>
</dbReference>
<accession>A0A1X0RCE6</accession>
<dbReference type="VEuPathDB" id="FungiDB:BCV72DRAFT_318871"/>
<protein>
    <submittedName>
        <fullName evidence="1">Uncharacterized protein</fullName>
    </submittedName>
</protein>
<evidence type="ECO:0000313" key="1">
    <source>
        <dbReference type="EMBL" id="ORE09662.1"/>
    </source>
</evidence>
<dbReference type="AlphaFoldDB" id="A0A1X0RCE6"/>
<organism evidence="1">
    <name type="scientific">Rhizopus microsporus var. microsporus</name>
    <dbReference type="NCBI Taxonomy" id="86635"/>
    <lineage>
        <taxon>Eukaryota</taxon>
        <taxon>Fungi</taxon>
        <taxon>Fungi incertae sedis</taxon>
        <taxon>Mucoromycota</taxon>
        <taxon>Mucoromycotina</taxon>
        <taxon>Mucoromycetes</taxon>
        <taxon>Mucorales</taxon>
        <taxon>Mucorineae</taxon>
        <taxon>Rhizopodaceae</taxon>
        <taxon>Rhizopus</taxon>
    </lineage>
</organism>
<dbReference type="OrthoDB" id="5545891at2759"/>
<gene>
    <name evidence="1" type="ORF">BCV72DRAFT_318871</name>
</gene>